<name>A9V5Z9_MONBE</name>
<comment type="catalytic activity">
    <reaction evidence="25">
        <text>(3S)-hydroxyoctanoyl-CoA + NAD(+) = 3-oxooctanoyl-CoA + NADH + H(+)</text>
        <dbReference type="Rhea" id="RHEA:31195"/>
        <dbReference type="ChEBI" id="CHEBI:15378"/>
        <dbReference type="ChEBI" id="CHEBI:57540"/>
        <dbReference type="ChEBI" id="CHEBI:57945"/>
        <dbReference type="ChEBI" id="CHEBI:62617"/>
        <dbReference type="ChEBI" id="CHEBI:62619"/>
    </reaction>
    <physiologicalReaction direction="left-to-right" evidence="25">
        <dbReference type="Rhea" id="RHEA:31196"/>
    </physiologicalReaction>
</comment>
<comment type="catalytic activity">
    <reaction evidence="29">
        <text>(3S)-3-hydroxydodecanoyl-CoA + NAD(+) = 3-oxododecanoyl-CoA + NADH + H(+)</text>
        <dbReference type="Rhea" id="RHEA:31179"/>
        <dbReference type="ChEBI" id="CHEBI:15378"/>
        <dbReference type="ChEBI" id="CHEBI:57540"/>
        <dbReference type="ChEBI" id="CHEBI:57945"/>
        <dbReference type="ChEBI" id="CHEBI:62558"/>
        <dbReference type="ChEBI" id="CHEBI:62615"/>
    </reaction>
    <physiologicalReaction direction="left-to-right" evidence="29">
        <dbReference type="Rhea" id="RHEA:31180"/>
    </physiologicalReaction>
</comment>
<dbReference type="InterPro" id="IPR006108">
    <property type="entry name" value="3HC_DH_C"/>
</dbReference>
<keyword evidence="11" id="KW-0809">Transit peptide</keyword>
<protein>
    <recommendedName>
        <fullName evidence="33">Trifunctional enzyme subunit alpha, mitochondrial</fullName>
        <ecNumber evidence="32">1.1.1.211</ecNumber>
        <ecNumber evidence="5">4.2.1.17</ecNumber>
    </recommendedName>
    <alternativeName>
        <fullName evidence="34">Monolysocardiolipin acyltransferase</fullName>
    </alternativeName>
    <alternativeName>
        <fullName evidence="35">TP-alpha</fullName>
    </alternativeName>
</protein>
<evidence type="ECO:0000256" key="29">
    <source>
        <dbReference type="ARBA" id="ARBA00052945"/>
    </source>
</evidence>
<keyword evidence="19" id="KW-0511">Multifunctional enzyme</keyword>
<dbReference type="KEGG" id="mbr:MONBRDRAFT_10361"/>
<evidence type="ECO:0000256" key="26">
    <source>
        <dbReference type="ARBA" id="ARBA00052711"/>
    </source>
</evidence>
<organism evidence="39 40">
    <name type="scientific">Monosiga brevicollis</name>
    <name type="common">Choanoflagellate</name>
    <dbReference type="NCBI Taxonomy" id="81824"/>
    <lineage>
        <taxon>Eukaryota</taxon>
        <taxon>Choanoflagellata</taxon>
        <taxon>Craspedida</taxon>
        <taxon>Salpingoecidae</taxon>
        <taxon>Monosiga</taxon>
    </lineage>
</organism>
<comment type="subunit">
    <text evidence="31">Heterotetramer of 2 alpha/HADHA and 2 beta/HADHB subunits; forms the mitochondrial trifunctional enzyme. Also purified as higher order heterooligomers including a 4 alpha/HADHA and 4 beta/HADHB heterooligomer which physiological significance remains unclear. The mitochondrial trifunctional enzyme interacts with MTLN.</text>
</comment>
<dbReference type="OMA" id="ESTTIRW"/>
<dbReference type="InterPro" id="IPR029045">
    <property type="entry name" value="ClpP/crotonase-like_dom_sf"/>
</dbReference>
<keyword evidence="6" id="KW-0488">Methylation</keyword>
<dbReference type="SUPFAM" id="SSF52096">
    <property type="entry name" value="ClpP/crotonase"/>
    <property type="match status" value="1"/>
</dbReference>
<keyword evidence="10" id="KW-0276">Fatty acid metabolism</keyword>
<comment type="catalytic activity">
    <reaction evidence="20">
        <text>a (3S)-3-hydroxyacyl-CoA = a (2E)-enoyl-CoA + H2O</text>
        <dbReference type="Rhea" id="RHEA:16105"/>
        <dbReference type="ChEBI" id="CHEBI:15377"/>
        <dbReference type="ChEBI" id="CHEBI:57318"/>
        <dbReference type="ChEBI" id="CHEBI:58856"/>
        <dbReference type="EC" id="4.2.1.17"/>
    </reaction>
    <physiologicalReaction direction="right-to-left" evidence="20">
        <dbReference type="Rhea" id="RHEA:16107"/>
    </physiologicalReaction>
</comment>
<evidence type="ECO:0000256" key="28">
    <source>
        <dbReference type="ARBA" id="ARBA00052860"/>
    </source>
</evidence>
<evidence type="ECO:0000256" key="19">
    <source>
        <dbReference type="ARBA" id="ARBA00023268"/>
    </source>
</evidence>
<keyword evidence="17" id="KW-0472">Membrane</keyword>
<keyword evidence="13" id="KW-0560">Oxidoreductase</keyword>
<dbReference type="SUPFAM" id="SSF48179">
    <property type="entry name" value="6-phosphogluconate dehydrogenase C-terminal domain-like"/>
    <property type="match status" value="2"/>
</dbReference>
<dbReference type="InterPro" id="IPR006180">
    <property type="entry name" value="3-OHacyl-CoA_DH_CS"/>
</dbReference>
<dbReference type="FunFam" id="3.40.50.720:FF:000009">
    <property type="entry name" value="Fatty oxidation complex, alpha subunit"/>
    <property type="match status" value="1"/>
</dbReference>
<dbReference type="GO" id="GO:0004300">
    <property type="term" value="F:enoyl-CoA hydratase activity"/>
    <property type="evidence" value="ECO:0000318"/>
    <property type="project" value="GO_Central"/>
</dbReference>
<evidence type="ECO:0000256" key="33">
    <source>
        <dbReference type="ARBA" id="ARBA00068347"/>
    </source>
</evidence>
<evidence type="ECO:0000256" key="17">
    <source>
        <dbReference type="ARBA" id="ARBA00023136"/>
    </source>
</evidence>
<evidence type="ECO:0000256" key="22">
    <source>
        <dbReference type="ARBA" id="ARBA00050446"/>
    </source>
</evidence>
<dbReference type="InterPro" id="IPR050136">
    <property type="entry name" value="FA_oxidation_alpha_subunit"/>
</dbReference>
<dbReference type="GO" id="GO:0005743">
    <property type="term" value="C:mitochondrial inner membrane"/>
    <property type="evidence" value="ECO:0007669"/>
    <property type="project" value="UniProtKB-SubCell"/>
</dbReference>
<evidence type="ECO:0000256" key="7">
    <source>
        <dbReference type="ARBA" id="ARBA00022553"/>
    </source>
</evidence>
<feature type="domain" description="3-hydroxyacyl-CoA dehydrogenase C-terminal" evidence="36">
    <location>
        <begin position="572"/>
        <end position="664"/>
    </location>
</feature>
<evidence type="ECO:0000256" key="5">
    <source>
        <dbReference type="ARBA" id="ARBA00012076"/>
    </source>
</evidence>
<dbReference type="GO" id="GO:0016507">
    <property type="term" value="C:mitochondrial fatty acid beta-oxidation multienzyme complex"/>
    <property type="evidence" value="ECO:0000318"/>
    <property type="project" value="GO_Central"/>
</dbReference>
<dbReference type="GO" id="GO:0016509">
    <property type="term" value="F:long-chain (3S)-3-hydroxyacyl-CoA dehydrogenase (NAD+) activity"/>
    <property type="evidence" value="ECO:0000318"/>
    <property type="project" value="GO_Central"/>
</dbReference>
<dbReference type="Gene3D" id="3.40.50.720">
    <property type="entry name" value="NAD(P)-binding Rossmann-like Domain"/>
    <property type="match status" value="1"/>
</dbReference>
<dbReference type="AlphaFoldDB" id="A9V5Z9"/>
<evidence type="ECO:0000256" key="12">
    <source>
        <dbReference type="ARBA" id="ARBA00022990"/>
    </source>
</evidence>
<evidence type="ECO:0000256" key="13">
    <source>
        <dbReference type="ARBA" id="ARBA00023002"/>
    </source>
</evidence>
<accession>A9V5Z9</accession>
<keyword evidence="7" id="KW-0597">Phosphoprotein</keyword>
<comment type="subcellular location">
    <subcellularLocation>
        <location evidence="1">Mitochondrion inner membrane</location>
    </subcellularLocation>
</comment>
<dbReference type="Gene3D" id="3.90.226.10">
    <property type="entry name" value="2-enoyl-CoA Hydratase, Chain A, domain 1"/>
    <property type="match status" value="1"/>
</dbReference>
<proteinExistence type="inferred from homology"/>
<dbReference type="InterPro" id="IPR045004">
    <property type="entry name" value="ECH_dom"/>
</dbReference>
<evidence type="ECO:0000256" key="21">
    <source>
        <dbReference type="ARBA" id="ARBA00050222"/>
    </source>
</evidence>
<comment type="catalytic activity">
    <reaction evidence="21">
        <text>1'-[1,2-di-(9Z,12Z-octadecadienoyl)-sn-glycero-3-phospho]-3'-[1-(9Z,12Z-octadecadienoyl)-sn-glycero-3-phospho]-glycerol + (9Z,12Z)-octadecadienoyl-CoA = 1',3'-bis-[1,2-di-(9Z,12Z-octadecadienoyl)-sn-glycero-3-phospho]-glycerol + CoA</text>
        <dbReference type="Rhea" id="RHEA:43672"/>
        <dbReference type="ChEBI" id="CHEBI:57287"/>
        <dbReference type="ChEBI" id="CHEBI:57383"/>
        <dbReference type="ChEBI" id="CHEBI:83580"/>
        <dbReference type="ChEBI" id="CHEBI:83581"/>
    </reaction>
    <physiologicalReaction direction="left-to-right" evidence="21">
        <dbReference type="Rhea" id="RHEA:43673"/>
    </physiologicalReaction>
</comment>
<dbReference type="EC" id="1.1.1.211" evidence="32"/>
<comment type="similarity">
    <text evidence="3">In the central section; belongs to the 3-hydroxyacyl-CoA dehydrogenase family.</text>
</comment>
<evidence type="ECO:0000256" key="14">
    <source>
        <dbReference type="ARBA" id="ARBA00023027"/>
    </source>
</evidence>
<dbReference type="FunFam" id="3.90.226.10:FF:000011">
    <property type="entry name" value="Fatty acid oxidation complex subunit alpha"/>
    <property type="match status" value="1"/>
</dbReference>
<dbReference type="InterPro" id="IPR008927">
    <property type="entry name" value="6-PGluconate_DH-like_C_sf"/>
</dbReference>
<evidence type="ECO:0000256" key="24">
    <source>
        <dbReference type="ARBA" id="ARBA00051877"/>
    </source>
</evidence>
<evidence type="ECO:0000256" key="18">
    <source>
        <dbReference type="ARBA" id="ARBA00023239"/>
    </source>
</evidence>
<dbReference type="GO" id="GO:0070403">
    <property type="term" value="F:NAD+ binding"/>
    <property type="evidence" value="ECO:0007669"/>
    <property type="project" value="InterPro"/>
</dbReference>
<gene>
    <name evidence="39" type="ORF">MONBRDRAFT_10361</name>
</gene>
<keyword evidence="16" id="KW-0496">Mitochondrion</keyword>
<dbReference type="Proteomes" id="UP000001357">
    <property type="component" value="Unassembled WGS sequence"/>
</dbReference>
<keyword evidence="8" id="KW-0808">Transferase</keyword>
<evidence type="ECO:0000259" key="37">
    <source>
        <dbReference type="Pfam" id="PF02737"/>
    </source>
</evidence>
<dbReference type="EMBL" id="CH991562">
    <property type="protein sequence ID" value="EDQ86901.1"/>
    <property type="molecule type" value="Genomic_DNA"/>
</dbReference>
<evidence type="ECO:0000256" key="16">
    <source>
        <dbReference type="ARBA" id="ARBA00023128"/>
    </source>
</evidence>
<dbReference type="FunFam" id="1.10.1040.50:FF:000002">
    <property type="entry name" value="Trifunctional enzyme subunit alpha, mitochondrial"/>
    <property type="match status" value="1"/>
</dbReference>
<evidence type="ECO:0000256" key="15">
    <source>
        <dbReference type="ARBA" id="ARBA00023098"/>
    </source>
</evidence>
<comment type="catalytic activity">
    <reaction evidence="24">
        <text>(3S)-hydroxyoctanoyl-CoA = (2E)-octenoyl-CoA + H2O</text>
        <dbReference type="Rhea" id="RHEA:31199"/>
        <dbReference type="ChEBI" id="CHEBI:15377"/>
        <dbReference type="ChEBI" id="CHEBI:62242"/>
        <dbReference type="ChEBI" id="CHEBI:62617"/>
    </reaction>
    <physiologicalReaction direction="right-to-left" evidence="24">
        <dbReference type="Rhea" id="RHEA:31201"/>
    </physiologicalReaction>
</comment>
<evidence type="ECO:0000256" key="2">
    <source>
        <dbReference type="ARBA" id="ARBA00005005"/>
    </source>
</evidence>
<evidence type="ECO:0000259" key="36">
    <source>
        <dbReference type="Pfam" id="PF00725"/>
    </source>
</evidence>
<sequence>MALRAMQTLTRTVRMAPAQSTVARHMSAATPAAGEAQKKSNVSFTVDADGIATVVFDQQGSKVNTLSMDMSDEVQRVMQQLESDPKVRACVITSGKPDCFVAGADINMFTRCKTQEDLINISKPAQDMFLKFAQYVILNFTLTSSEILFKLTWHVSPRVLGDARRGKPKVAAIHGTCMGGGLELALACDYRIATDHPKTVMSLPEVMLGILPGAGGTQRLPALVGLQAALPMMLTGQRIKAKKAKKMKLVDQTADPFALESAAKQAAKGLADGKLKPNREVKGLQKLIRYFVEDVEYTRNLVFKKAREQVMKQTKGVYPAPLKIIDVLETSAKHGFGSPEGYRAEHMGFAELGLTPESRNLVTIYFAQTASKKNPFGKPSVADKKVGVLGAGLMGAGIAEVTVNNAKKDAVMKDAKSEGLARGLSQIYGNLDKKARRKSISTFERDSIMSRVTGVSDADSNWQQHFKDVDMIIEAVFENVDLKHKVIREYEAVTPDHCVFATNTSAIPISKLAEASKRPDKFVGMHYFSPVDKMPLLEIIRHPGTSDDTVARVYDMGLKQGKTPIIVKDVPGFYVNRCLGPFMDEGMALLLDGAKIKDLDSALTKFGFPVGPMTLIDEVGLDVANNVAKFLATDLGARVGTADPTMLDQVLAKGWYGRKSGKGMHIFPAGKGKKTVNPEMEAMIEEVIKQRGKPSSGLLSEEDLQLRMVSRFCNETALCLQDDIITDPTAGDIGAVFGIGFAPFRGGPFRFMDAYGVSKLVDRMQRYQDVFGAQFEPCQLLKDMAKDNRKFHN</sequence>
<evidence type="ECO:0000256" key="31">
    <source>
        <dbReference type="ARBA" id="ARBA00062153"/>
    </source>
</evidence>
<keyword evidence="40" id="KW-1185">Reference proteome</keyword>
<dbReference type="InterPro" id="IPR036291">
    <property type="entry name" value="NAD(P)-bd_dom_sf"/>
</dbReference>
<keyword evidence="14" id="KW-0520">NAD</keyword>
<comment type="catalytic activity">
    <reaction evidence="27">
        <text>(3S)-hydroxytetradecanoyl-CoA + NAD(+) = 3-oxotetradecanoyl-CoA + NADH + H(+)</text>
        <dbReference type="Rhea" id="RHEA:31167"/>
        <dbReference type="ChEBI" id="CHEBI:15378"/>
        <dbReference type="ChEBI" id="CHEBI:57540"/>
        <dbReference type="ChEBI" id="CHEBI:57945"/>
        <dbReference type="ChEBI" id="CHEBI:62543"/>
        <dbReference type="ChEBI" id="CHEBI:62614"/>
    </reaction>
    <physiologicalReaction direction="left-to-right" evidence="27">
        <dbReference type="Rhea" id="RHEA:31168"/>
    </physiologicalReaction>
</comment>
<dbReference type="InterPro" id="IPR018376">
    <property type="entry name" value="Enoyl-CoA_hyd/isom_CS"/>
</dbReference>
<comment type="catalytic activity">
    <reaction evidence="28">
        <text>1'-[1,2-di-(9Z,12Z-octadecadienoyl)-sn-glycero-3-phospho]-3'-[1-(9Z,12Z-octadecadienoyl)-sn-glycero-3-phospho]-glycerol + (9Z)-octadecenoyl-CoA = 1'-[1,2-di-(9Z,12Z-octadecadienoyl)-sn-glycero-3-phospho]-3'-[1-(9Z,12Z-octadecadienoyl)-2-(9Z-octadecenoyl)-sn-glycero-3-phospho]-glycerol + CoA</text>
        <dbReference type="Rhea" id="RHEA:43676"/>
        <dbReference type="ChEBI" id="CHEBI:57287"/>
        <dbReference type="ChEBI" id="CHEBI:57387"/>
        <dbReference type="ChEBI" id="CHEBI:83580"/>
        <dbReference type="ChEBI" id="CHEBI:83582"/>
    </reaction>
    <physiologicalReaction direction="left-to-right" evidence="28">
        <dbReference type="Rhea" id="RHEA:43677"/>
    </physiologicalReaction>
</comment>
<dbReference type="FunCoup" id="A9V5Z9">
    <property type="interactions" value="605"/>
</dbReference>
<evidence type="ECO:0000256" key="4">
    <source>
        <dbReference type="ARBA" id="ARBA00008750"/>
    </source>
</evidence>
<keyword evidence="15" id="KW-0443">Lipid metabolism</keyword>
<evidence type="ECO:0000256" key="27">
    <source>
        <dbReference type="ARBA" id="ARBA00052834"/>
    </source>
</evidence>
<feature type="domain" description="Enoyl-CoA hydratase/isomerase" evidence="38">
    <location>
        <begin position="61"/>
        <end position="310"/>
    </location>
</feature>
<dbReference type="PANTHER" id="PTHR43612:SF3">
    <property type="entry name" value="TRIFUNCTIONAL ENZYME SUBUNIT ALPHA, MITOCHONDRIAL"/>
    <property type="match status" value="1"/>
</dbReference>
<dbReference type="InParanoid" id="A9V5Z9"/>
<evidence type="ECO:0000256" key="34">
    <source>
        <dbReference type="ARBA" id="ARBA00077617"/>
    </source>
</evidence>
<dbReference type="EC" id="4.2.1.17" evidence="5"/>
<dbReference type="GO" id="GO:0016740">
    <property type="term" value="F:transferase activity"/>
    <property type="evidence" value="ECO:0007669"/>
    <property type="project" value="UniProtKB-KW"/>
</dbReference>
<dbReference type="Pfam" id="PF00725">
    <property type="entry name" value="3HCDH"/>
    <property type="match status" value="1"/>
</dbReference>
<evidence type="ECO:0000256" key="32">
    <source>
        <dbReference type="ARBA" id="ARBA00066806"/>
    </source>
</evidence>
<dbReference type="STRING" id="81824.A9V5Z9"/>
<keyword evidence="12" id="KW-0007">Acetylation</keyword>
<dbReference type="GeneID" id="5893430"/>
<dbReference type="CDD" id="cd06558">
    <property type="entry name" value="crotonase-like"/>
    <property type="match status" value="1"/>
</dbReference>
<dbReference type="Gene3D" id="1.10.1040.50">
    <property type="match status" value="1"/>
</dbReference>
<dbReference type="InterPro" id="IPR006176">
    <property type="entry name" value="3-OHacyl-CoA_DH_NAD-bd"/>
</dbReference>
<evidence type="ECO:0000256" key="10">
    <source>
        <dbReference type="ARBA" id="ARBA00022832"/>
    </source>
</evidence>
<evidence type="ECO:0000256" key="9">
    <source>
        <dbReference type="ARBA" id="ARBA00022792"/>
    </source>
</evidence>
<feature type="domain" description="3-hydroxyacyl-CoA dehydrogenase NAD binding" evidence="37">
    <location>
        <begin position="385"/>
        <end position="570"/>
    </location>
</feature>
<evidence type="ECO:0000256" key="23">
    <source>
        <dbReference type="ARBA" id="ARBA00051215"/>
    </source>
</evidence>
<evidence type="ECO:0000256" key="3">
    <source>
        <dbReference type="ARBA" id="ARBA00007005"/>
    </source>
</evidence>
<dbReference type="SUPFAM" id="SSF51735">
    <property type="entry name" value="NAD(P)-binding Rossmann-fold domains"/>
    <property type="match status" value="1"/>
</dbReference>
<evidence type="ECO:0000256" key="1">
    <source>
        <dbReference type="ARBA" id="ARBA00004273"/>
    </source>
</evidence>
<evidence type="ECO:0000256" key="30">
    <source>
        <dbReference type="ARBA" id="ARBA00052989"/>
    </source>
</evidence>
<dbReference type="RefSeq" id="XP_001748140.1">
    <property type="nucleotide sequence ID" value="XM_001748088.1"/>
</dbReference>
<evidence type="ECO:0000256" key="20">
    <source>
        <dbReference type="ARBA" id="ARBA00035854"/>
    </source>
</evidence>
<dbReference type="PROSITE" id="PS00166">
    <property type="entry name" value="ENOYL_COA_HYDRATASE"/>
    <property type="match status" value="1"/>
</dbReference>
<evidence type="ECO:0000313" key="40">
    <source>
        <dbReference type="Proteomes" id="UP000001357"/>
    </source>
</evidence>
<comment type="catalytic activity">
    <reaction evidence="22">
        <text>a long-chain (3S)-3-hydroxy fatty acyl-CoA + NAD(+) = a long-chain 3-oxo-fatty acyl-CoA + NADH + H(+)</text>
        <dbReference type="Rhea" id="RHEA:52656"/>
        <dbReference type="ChEBI" id="CHEBI:15378"/>
        <dbReference type="ChEBI" id="CHEBI:57540"/>
        <dbReference type="ChEBI" id="CHEBI:57945"/>
        <dbReference type="ChEBI" id="CHEBI:136757"/>
        <dbReference type="ChEBI" id="CHEBI:136758"/>
        <dbReference type="EC" id="1.1.1.211"/>
    </reaction>
    <physiologicalReaction direction="left-to-right" evidence="22">
        <dbReference type="Rhea" id="RHEA:52657"/>
    </physiologicalReaction>
</comment>
<comment type="similarity">
    <text evidence="4">In the N-terminal section; belongs to the enoyl-CoA hydratase/isomerase family.</text>
</comment>
<evidence type="ECO:0000256" key="11">
    <source>
        <dbReference type="ARBA" id="ARBA00022946"/>
    </source>
</evidence>
<evidence type="ECO:0000256" key="25">
    <source>
        <dbReference type="ARBA" id="ARBA00052224"/>
    </source>
</evidence>
<reference evidence="39 40" key="1">
    <citation type="journal article" date="2008" name="Nature">
        <title>The genome of the choanoflagellate Monosiga brevicollis and the origin of metazoans.</title>
        <authorList>
            <consortium name="JGI Sequencing"/>
            <person name="King N."/>
            <person name="Westbrook M.J."/>
            <person name="Young S.L."/>
            <person name="Kuo A."/>
            <person name="Abedin M."/>
            <person name="Chapman J."/>
            <person name="Fairclough S."/>
            <person name="Hellsten U."/>
            <person name="Isogai Y."/>
            <person name="Letunic I."/>
            <person name="Marr M."/>
            <person name="Pincus D."/>
            <person name="Putnam N."/>
            <person name="Rokas A."/>
            <person name="Wright K.J."/>
            <person name="Zuzow R."/>
            <person name="Dirks W."/>
            <person name="Good M."/>
            <person name="Goodstein D."/>
            <person name="Lemons D."/>
            <person name="Li W."/>
            <person name="Lyons J.B."/>
            <person name="Morris A."/>
            <person name="Nichols S."/>
            <person name="Richter D.J."/>
            <person name="Salamov A."/>
            <person name="Bork P."/>
            <person name="Lim W.A."/>
            <person name="Manning G."/>
            <person name="Miller W.T."/>
            <person name="McGinnis W."/>
            <person name="Shapiro H."/>
            <person name="Tjian R."/>
            <person name="Grigoriev I.V."/>
            <person name="Rokhsar D."/>
        </authorList>
    </citation>
    <scope>NUCLEOTIDE SEQUENCE [LARGE SCALE GENOMIC DNA]</scope>
    <source>
        <strain evidence="40">MX1 / ATCC 50154</strain>
    </source>
</reference>
<evidence type="ECO:0000313" key="39">
    <source>
        <dbReference type="EMBL" id="EDQ86901.1"/>
    </source>
</evidence>
<keyword evidence="9" id="KW-0999">Mitochondrion inner membrane</keyword>
<dbReference type="eggNOG" id="KOG1683">
    <property type="taxonomic scope" value="Eukaryota"/>
</dbReference>
<dbReference type="Pfam" id="PF16113">
    <property type="entry name" value="ECH_2"/>
    <property type="match status" value="1"/>
</dbReference>
<comment type="catalytic activity">
    <reaction evidence="23">
        <text>a 4-saturated-(3S)-3-hydroxyacyl-CoA = a (3E)-enoyl-CoA + H2O</text>
        <dbReference type="Rhea" id="RHEA:20724"/>
        <dbReference type="ChEBI" id="CHEBI:15377"/>
        <dbReference type="ChEBI" id="CHEBI:58521"/>
        <dbReference type="ChEBI" id="CHEBI:137480"/>
        <dbReference type="EC" id="4.2.1.17"/>
    </reaction>
    <physiologicalReaction direction="right-to-left" evidence="23">
        <dbReference type="Rhea" id="RHEA:20726"/>
    </physiologicalReaction>
</comment>
<keyword evidence="18" id="KW-0456">Lyase</keyword>
<dbReference type="Pfam" id="PF02737">
    <property type="entry name" value="3HCDH_N"/>
    <property type="match status" value="1"/>
</dbReference>
<evidence type="ECO:0000259" key="38">
    <source>
        <dbReference type="Pfam" id="PF16113"/>
    </source>
</evidence>
<comment type="catalytic activity">
    <reaction evidence="30">
        <text>1'-[1,2-di-(9Z,12Z-octadecadienoyl)-sn-glycero-3-phospho]-3'-[1-(9Z,12Z-octadecadienoyl)-sn-glycero-3-phospho]-glycerol + hexadecanoyl-CoA = 1'-[1,2-di-(9Z,12Z-octadecadienoyl)-sn-glycero-3-phospho]-3'-[1-(9Z,12Z-octadecadienoyl)-2-hexadecanoyl-sn-glycero-3-phospho]-glycerol + CoA</text>
        <dbReference type="Rhea" id="RHEA:43680"/>
        <dbReference type="ChEBI" id="CHEBI:57287"/>
        <dbReference type="ChEBI" id="CHEBI:57379"/>
        <dbReference type="ChEBI" id="CHEBI:83580"/>
        <dbReference type="ChEBI" id="CHEBI:83583"/>
    </reaction>
    <physiologicalReaction direction="left-to-right" evidence="30">
        <dbReference type="Rhea" id="RHEA:43681"/>
    </physiologicalReaction>
</comment>
<dbReference type="PROSITE" id="PS00067">
    <property type="entry name" value="3HCDH"/>
    <property type="match status" value="1"/>
</dbReference>
<evidence type="ECO:0000256" key="35">
    <source>
        <dbReference type="ARBA" id="ARBA00083277"/>
    </source>
</evidence>
<evidence type="ECO:0000256" key="8">
    <source>
        <dbReference type="ARBA" id="ARBA00022679"/>
    </source>
</evidence>
<dbReference type="PANTHER" id="PTHR43612">
    <property type="entry name" value="TRIFUNCTIONAL ENZYME SUBUNIT ALPHA"/>
    <property type="match status" value="1"/>
</dbReference>
<comment type="pathway">
    <text evidence="2">Lipid metabolism; fatty acid beta-oxidation.</text>
</comment>
<evidence type="ECO:0000256" key="6">
    <source>
        <dbReference type="ARBA" id="ARBA00022481"/>
    </source>
</evidence>
<dbReference type="GO" id="GO:0006635">
    <property type="term" value="P:fatty acid beta-oxidation"/>
    <property type="evidence" value="ECO:0000318"/>
    <property type="project" value="GO_Central"/>
</dbReference>
<comment type="catalytic activity">
    <reaction evidence="26">
        <text>(3S)-3-hydroxydodecanoyl-CoA = (2E)-dodecenoyl-CoA + H2O</text>
        <dbReference type="Rhea" id="RHEA:31075"/>
        <dbReference type="ChEBI" id="CHEBI:15377"/>
        <dbReference type="ChEBI" id="CHEBI:57330"/>
        <dbReference type="ChEBI" id="CHEBI:62558"/>
    </reaction>
    <physiologicalReaction direction="right-to-left" evidence="26">
        <dbReference type="Rhea" id="RHEA:31077"/>
    </physiologicalReaction>
</comment>